<evidence type="ECO:0000313" key="2">
    <source>
        <dbReference type="Proteomes" id="UP000276133"/>
    </source>
</evidence>
<protein>
    <submittedName>
        <fullName evidence="1">Uncharacterized protein</fullName>
    </submittedName>
</protein>
<proteinExistence type="predicted"/>
<organism evidence="1 2">
    <name type="scientific">Brachionus plicatilis</name>
    <name type="common">Marine rotifer</name>
    <name type="synonym">Brachionus muelleri</name>
    <dbReference type="NCBI Taxonomy" id="10195"/>
    <lineage>
        <taxon>Eukaryota</taxon>
        <taxon>Metazoa</taxon>
        <taxon>Spiralia</taxon>
        <taxon>Gnathifera</taxon>
        <taxon>Rotifera</taxon>
        <taxon>Eurotatoria</taxon>
        <taxon>Monogononta</taxon>
        <taxon>Pseudotrocha</taxon>
        <taxon>Ploima</taxon>
        <taxon>Brachionidae</taxon>
        <taxon>Brachionus</taxon>
    </lineage>
</organism>
<sequence>MLFADYSINSNNSKGKLLKNKYKSKELKIRTYKTSIFNDMTYFWKESDTADTKCSLLTTNLFRFEISKGNQCRCLLQNDRPLKNASSHSVLNRADHRYLNVVYSLLACYKLTSTYLLNFDQYLRNSVLTDGRDTFSTQELLNVHAN</sequence>
<accession>A0A3M7T228</accession>
<reference evidence="1 2" key="1">
    <citation type="journal article" date="2018" name="Sci. Rep.">
        <title>Genomic signatures of local adaptation to the degree of environmental predictability in rotifers.</title>
        <authorList>
            <person name="Franch-Gras L."/>
            <person name="Hahn C."/>
            <person name="Garcia-Roger E.M."/>
            <person name="Carmona M.J."/>
            <person name="Serra M."/>
            <person name="Gomez A."/>
        </authorList>
    </citation>
    <scope>NUCLEOTIDE SEQUENCE [LARGE SCALE GENOMIC DNA]</scope>
    <source>
        <strain evidence="1">HYR1</strain>
    </source>
</reference>
<gene>
    <name evidence="1" type="ORF">BpHYR1_039113</name>
</gene>
<dbReference type="AlphaFoldDB" id="A0A3M7T228"/>
<keyword evidence="2" id="KW-1185">Reference proteome</keyword>
<evidence type="ECO:0000313" key="1">
    <source>
        <dbReference type="EMBL" id="RNA41995.1"/>
    </source>
</evidence>
<name>A0A3M7T228_BRAPC</name>
<dbReference type="EMBL" id="REGN01000427">
    <property type="protein sequence ID" value="RNA41995.1"/>
    <property type="molecule type" value="Genomic_DNA"/>
</dbReference>
<comment type="caution">
    <text evidence="1">The sequence shown here is derived from an EMBL/GenBank/DDBJ whole genome shotgun (WGS) entry which is preliminary data.</text>
</comment>
<dbReference type="Proteomes" id="UP000276133">
    <property type="component" value="Unassembled WGS sequence"/>
</dbReference>